<dbReference type="Pfam" id="PF00370">
    <property type="entry name" value="FGGY_N"/>
    <property type="match status" value="1"/>
</dbReference>
<dbReference type="GO" id="GO:0004856">
    <property type="term" value="F:D-xylulokinase activity"/>
    <property type="evidence" value="ECO:0007669"/>
    <property type="project" value="UniProtKB-EC"/>
</dbReference>
<feature type="domain" description="Carbohydrate kinase FGGY N-terminal" evidence="4">
    <location>
        <begin position="1"/>
        <end position="134"/>
    </location>
</feature>
<dbReference type="Proteomes" id="UP000267858">
    <property type="component" value="Chromosome"/>
</dbReference>
<keyword evidence="2 5" id="KW-0808">Transferase</keyword>
<accession>A0A6D2G503</accession>
<evidence type="ECO:0000313" key="5">
    <source>
        <dbReference type="EMBL" id="VEA00281.1"/>
    </source>
</evidence>
<dbReference type="InterPro" id="IPR050406">
    <property type="entry name" value="FGGY_Carb_Kinase"/>
</dbReference>
<sequence length="203" mass="22181">MYIGIDLGTSGVKAILLNEQGDVLATHTEKLTVSRPHPLWSEQEPEQWWQATDRAVKGLGRQQSLSGVRALGIAGQMHGATLLDSRQQVLRPAILWNDGRCSEECAWLEKQAPQSRAITGNLMMPGFTAPKLVWGAASRTGYFSPDRQGSAAERFSAAANDGRLCQRYVGCGGNNVAGREKARLERRYAQRLSFNPTADASVI</sequence>
<proteinExistence type="inferred from homology"/>
<dbReference type="InterPro" id="IPR018484">
    <property type="entry name" value="FGGY_N"/>
</dbReference>
<dbReference type="InterPro" id="IPR043129">
    <property type="entry name" value="ATPase_NBD"/>
</dbReference>
<keyword evidence="3 5" id="KW-0418">Kinase</keyword>
<organism evidence="5 6">
    <name type="scientific">Salmonella enterica subsp. salamae</name>
    <dbReference type="NCBI Taxonomy" id="59202"/>
    <lineage>
        <taxon>Bacteria</taxon>
        <taxon>Pseudomonadati</taxon>
        <taxon>Pseudomonadota</taxon>
        <taxon>Gammaproteobacteria</taxon>
        <taxon>Enterobacterales</taxon>
        <taxon>Enterobacteriaceae</taxon>
        <taxon>Salmonella</taxon>
    </lineage>
</organism>
<evidence type="ECO:0000313" key="6">
    <source>
        <dbReference type="Proteomes" id="UP000267858"/>
    </source>
</evidence>
<evidence type="ECO:0000256" key="3">
    <source>
        <dbReference type="ARBA" id="ARBA00022777"/>
    </source>
</evidence>
<name>A0A6D2G503_SALER</name>
<dbReference type="PANTHER" id="PTHR43095:SF6">
    <property type="entry name" value="XYLULOSE KINASE"/>
    <property type="match status" value="1"/>
</dbReference>
<dbReference type="PANTHER" id="PTHR43095">
    <property type="entry name" value="SUGAR KINASE"/>
    <property type="match status" value="1"/>
</dbReference>
<dbReference type="AlphaFoldDB" id="A0A6D2G503"/>
<evidence type="ECO:0000256" key="1">
    <source>
        <dbReference type="ARBA" id="ARBA00009156"/>
    </source>
</evidence>
<reference evidence="5 6" key="1">
    <citation type="submission" date="2018-12" db="EMBL/GenBank/DDBJ databases">
        <authorList>
            <consortium name="Pathogen Informatics"/>
        </authorList>
    </citation>
    <scope>NUCLEOTIDE SEQUENCE [LARGE SCALE GENOMIC DNA]</scope>
    <source>
        <strain evidence="5 6">NCTC5773</strain>
    </source>
</reference>
<comment type="similarity">
    <text evidence="1">Belongs to the FGGY kinase family.</text>
</comment>
<dbReference type="EC" id="2.7.1.17" evidence="5"/>
<evidence type="ECO:0000259" key="4">
    <source>
        <dbReference type="Pfam" id="PF00370"/>
    </source>
</evidence>
<dbReference type="EMBL" id="LR134141">
    <property type="protein sequence ID" value="VEA00281.1"/>
    <property type="molecule type" value="Genomic_DNA"/>
</dbReference>
<evidence type="ECO:0000256" key="2">
    <source>
        <dbReference type="ARBA" id="ARBA00022679"/>
    </source>
</evidence>
<protein>
    <submittedName>
        <fullName evidence="5">Xylulose kinase</fullName>
        <ecNumber evidence="5">2.7.1.17</ecNumber>
    </submittedName>
</protein>
<dbReference type="Gene3D" id="3.30.420.40">
    <property type="match status" value="1"/>
</dbReference>
<gene>
    <name evidence="5" type="primary">xylB_1</name>
    <name evidence="5" type="ORF">NCTC5773_00232</name>
</gene>
<dbReference type="SUPFAM" id="SSF53067">
    <property type="entry name" value="Actin-like ATPase domain"/>
    <property type="match status" value="1"/>
</dbReference>